<feature type="compositionally biased region" description="Basic and acidic residues" evidence="1">
    <location>
        <begin position="29"/>
        <end position="43"/>
    </location>
</feature>
<feature type="compositionally biased region" description="Polar residues" evidence="1">
    <location>
        <begin position="108"/>
        <end position="122"/>
    </location>
</feature>
<dbReference type="EMBL" id="CANHGI010000005">
    <property type="protein sequence ID" value="CAI5452768.1"/>
    <property type="molecule type" value="Genomic_DNA"/>
</dbReference>
<reference evidence="2" key="1">
    <citation type="submission" date="2022-11" db="EMBL/GenBank/DDBJ databases">
        <authorList>
            <person name="Kikuchi T."/>
        </authorList>
    </citation>
    <scope>NUCLEOTIDE SEQUENCE</scope>
    <source>
        <strain evidence="2">PS1010</strain>
    </source>
</reference>
<organism evidence="2 3">
    <name type="scientific">Caenorhabditis angaria</name>
    <dbReference type="NCBI Taxonomy" id="860376"/>
    <lineage>
        <taxon>Eukaryota</taxon>
        <taxon>Metazoa</taxon>
        <taxon>Ecdysozoa</taxon>
        <taxon>Nematoda</taxon>
        <taxon>Chromadorea</taxon>
        <taxon>Rhabditida</taxon>
        <taxon>Rhabditina</taxon>
        <taxon>Rhabditomorpha</taxon>
        <taxon>Rhabditoidea</taxon>
        <taxon>Rhabditidae</taxon>
        <taxon>Peloderinae</taxon>
        <taxon>Caenorhabditis</taxon>
    </lineage>
</organism>
<name>A0A9P1N6C9_9PELO</name>
<feature type="region of interest" description="Disordered" evidence="1">
    <location>
        <begin position="361"/>
        <end position="391"/>
    </location>
</feature>
<accession>A0A9P1N6C9</accession>
<feature type="compositionally biased region" description="Acidic residues" evidence="1">
    <location>
        <begin position="145"/>
        <end position="155"/>
    </location>
</feature>
<dbReference type="AlphaFoldDB" id="A0A9P1N6C9"/>
<gene>
    <name evidence="2" type="ORF">CAMP_LOCUS15405</name>
</gene>
<feature type="compositionally biased region" description="Basic and acidic residues" evidence="1">
    <location>
        <begin position="176"/>
        <end position="192"/>
    </location>
</feature>
<comment type="caution">
    <text evidence="2">The sequence shown here is derived from an EMBL/GenBank/DDBJ whole genome shotgun (WGS) entry which is preliminary data.</text>
</comment>
<feature type="compositionally biased region" description="Basic residues" evidence="1">
    <location>
        <begin position="62"/>
        <end position="71"/>
    </location>
</feature>
<evidence type="ECO:0000256" key="1">
    <source>
        <dbReference type="SAM" id="MobiDB-lite"/>
    </source>
</evidence>
<feature type="compositionally biased region" description="Polar residues" evidence="1">
    <location>
        <begin position="376"/>
        <end position="391"/>
    </location>
</feature>
<keyword evidence="3" id="KW-1185">Reference proteome</keyword>
<proteinExistence type="predicted"/>
<sequence length="647" mass="73957">MRPTRNSRGRRLEEPIEEEEEQQQQQHQPEAEPGKRVASEIRFRSKGTMFLPDIPVSSHKEPQKRKRSKKITPRELTPPINPRKTRAQLLIEKKAELAAAKKKEETQCQESLKNSRSLSVDSGSKCETRRKRRFCTTEETGSPVEDFESADEEGSSEGTPVFFPDKNRPLVVQLKRLLERKTVDEASNDEPRKKKRKSKSVVEEVSPNGYDKDKATSPESQDLDIEINEKRVVEEYEDEDIQLIYEGPGELFEQHQTRRRRRKITRTIDQECDSGHQSFESTSQATSFLSNSGRCSSDLHENLSGYEDGGYELSLTGCSSPLHLPRETQEEGEEDNDIRGQHFEEPEESASEVVEVLLENRVDGELEPSQDVRIGETNSENTYQNDLQNPKKINNQALERSEYLESTDKNDQQIQNMKSQVPIFSNVIKFAKNGVVSNCEMAFAPRENLPTTSGMWTRDLLDTSEYLSAIVSPEENVMIENDQSTFEQSREAPTNHHQQLVNQDSMPMLNISESEKDDSEIIISPKNSNYGINIDDSVHVQNVASSSKQSTLESCSFSIENILKNQNQNLQKRWFQFFIKDGLLDYIQVETPERSRNALIIPKNENQAADVDLKSINNIFIEFDDSKNPIPISFLSQISKILHPNQT</sequence>
<feature type="region of interest" description="Disordered" evidence="1">
    <location>
        <begin position="1"/>
        <end position="86"/>
    </location>
</feature>
<evidence type="ECO:0000313" key="3">
    <source>
        <dbReference type="Proteomes" id="UP001152747"/>
    </source>
</evidence>
<feature type="region of interest" description="Disordered" evidence="1">
    <location>
        <begin position="98"/>
        <end position="227"/>
    </location>
</feature>
<evidence type="ECO:0000313" key="2">
    <source>
        <dbReference type="EMBL" id="CAI5452768.1"/>
    </source>
</evidence>
<protein>
    <submittedName>
        <fullName evidence="2">Uncharacterized protein</fullName>
    </submittedName>
</protein>
<dbReference type="Proteomes" id="UP001152747">
    <property type="component" value="Unassembled WGS sequence"/>
</dbReference>